<keyword evidence="3" id="KW-0235">DNA replication</keyword>
<dbReference type="AlphaFoldDB" id="V8P790"/>
<dbReference type="Proteomes" id="UP000018936">
    <property type="component" value="Unassembled WGS sequence"/>
</dbReference>
<evidence type="ECO:0000313" key="6">
    <source>
        <dbReference type="Proteomes" id="UP000018936"/>
    </source>
</evidence>
<keyword evidence="6" id="KW-1185">Reference proteome</keyword>
<gene>
    <name evidence="5" type="ORF">L345_03778</name>
</gene>
<dbReference type="PANTHER" id="PTHR17598">
    <property type="entry name" value="DNA POLYMERASE DELTA SUBUNIT 3"/>
    <property type="match status" value="1"/>
</dbReference>
<evidence type="ECO:0000256" key="3">
    <source>
        <dbReference type="ARBA" id="ARBA00022705"/>
    </source>
</evidence>
<sequence>MEQPLPYRLSTAGYDSSLQKQHLTSGTCFRIFCAPTSASFPAMKSKFSTVASVHVYSIQKAQLRDSSPLFNTDYDILKANLENCGK</sequence>
<comment type="caution">
    <text evidence="5">The sequence shown here is derived from an EMBL/GenBank/DDBJ whole genome shotgun (WGS) entry which is preliminary data.</text>
</comment>
<comment type="subcellular location">
    <subcellularLocation>
        <location evidence="1">Nucleus</location>
    </subcellularLocation>
</comment>
<reference evidence="5 6" key="1">
    <citation type="journal article" date="2013" name="Proc. Natl. Acad. Sci. U.S.A.">
        <title>The king cobra genome reveals dynamic gene evolution and adaptation in the snake venom system.</title>
        <authorList>
            <person name="Vonk F.J."/>
            <person name="Casewell N.R."/>
            <person name="Henkel C.V."/>
            <person name="Heimberg A.M."/>
            <person name="Jansen H.J."/>
            <person name="McCleary R.J."/>
            <person name="Kerkkamp H.M."/>
            <person name="Vos R.A."/>
            <person name="Guerreiro I."/>
            <person name="Calvete J.J."/>
            <person name="Wuster W."/>
            <person name="Woods A.E."/>
            <person name="Logan J.M."/>
            <person name="Harrison R.A."/>
            <person name="Castoe T.A."/>
            <person name="de Koning A.P."/>
            <person name="Pollock D.D."/>
            <person name="Yandell M."/>
            <person name="Calderon D."/>
            <person name="Renjifo C."/>
            <person name="Currier R.B."/>
            <person name="Salgado D."/>
            <person name="Pla D."/>
            <person name="Sanz L."/>
            <person name="Hyder A.S."/>
            <person name="Ribeiro J.M."/>
            <person name="Arntzen J.W."/>
            <person name="van den Thillart G.E."/>
            <person name="Boetzer M."/>
            <person name="Pirovano W."/>
            <person name="Dirks R.P."/>
            <person name="Spaink H.P."/>
            <person name="Duboule D."/>
            <person name="McGlinn E."/>
            <person name="Kini R.M."/>
            <person name="Richardson M.K."/>
        </authorList>
    </citation>
    <scope>NUCLEOTIDE SEQUENCE</scope>
    <source>
        <tissue evidence="5">Blood</tissue>
    </source>
</reference>
<feature type="non-terminal residue" evidence="5">
    <location>
        <position position="1"/>
    </location>
</feature>
<dbReference type="EMBL" id="AZIM01000555">
    <property type="protein sequence ID" value="ETE70414.1"/>
    <property type="molecule type" value="Genomic_DNA"/>
</dbReference>
<dbReference type="GO" id="GO:1904161">
    <property type="term" value="P:DNA synthesis involved in UV-damage excision repair"/>
    <property type="evidence" value="ECO:0007669"/>
    <property type="project" value="TreeGrafter"/>
</dbReference>
<name>V8P790_OPHHA</name>
<keyword evidence="4" id="KW-0539">Nucleus</keyword>
<dbReference type="InterPro" id="IPR041913">
    <property type="entry name" value="POLD3_sf"/>
</dbReference>
<evidence type="ECO:0000256" key="1">
    <source>
        <dbReference type="ARBA" id="ARBA00004123"/>
    </source>
</evidence>
<evidence type="ECO:0000313" key="5">
    <source>
        <dbReference type="EMBL" id="ETE70414.1"/>
    </source>
</evidence>
<dbReference type="Gene3D" id="3.90.1030.20">
    <property type="entry name" value="DNA polymerase delta, p66 (Cdc27) subunit, wHTH domain"/>
    <property type="match status" value="1"/>
</dbReference>
<dbReference type="OrthoDB" id="514823at2759"/>
<proteinExistence type="predicted"/>
<evidence type="ECO:0000256" key="4">
    <source>
        <dbReference type="ARBA" id="ARBA00023242"/>
    </source>
</evidence>
<accession>V8P790</accession>
<dbReference type="GO" id="GO:0006271">
    <property type="term" value="P:DNA strand elongation involved in DNA replication"/>
    <property type="evidence" value="ECO:0007669"/>
    <property type="project" value="TreeGrafter"/>
</dbReference>
<dbReference type="GO" id="GO:0043625">
    <property type="term" value="C:delta DNA polymerase complex"/>
    <property type="evidence" value="ECO:0007669"/>
    <property type="project" value="InterPro"/>
</dbReference>
<dbReference type="GO" id="GO:0006297">
    <property type="term" value="P:nucleotide-excision repair, DNA gap filling"/>
    <property type="evidence" value="ECO:0007669"/>
    <property type="project" value="TreeGrafter"/>
</dbReference>
<protein>
    <recommendedName>
        <fullName evidence="2">DNA polymerase delta subunit 3</fullName>
    </recommendedName>
</protein>
<evidence type="ECO:0000256" key="2">
    <source>
        <dbReference type="ARBA" id="ARBA00017589"/>
    </source>
</evidence>
<dbReference type="InterPro" id="IPR019038">
    <property type="entry name" value="POLD3"/>
</dbReference>
<dbReference type="Pfam" id="PF09507">
    <property type="entry name" value="CDC27"/>
    <property type="match status" value="1"/>
</dbReference>
<dbReference type="GO" id="GO:0003887">
    <property type="term" value="F:DNA-directed DNA polymerase activity"/>
    <property type="evidence" value="ECO:0007669"/>
    <property type="project" value="TreeGrafter"/>
</dbReference>
<organism evidence="5 6">
    <name type="scientific">Ophiophagus hannah</name>
    <name type="common">King cobra</name>
    <name type="synonym">Naja hannah</name>
    <dbReference type="NCBI Taxonomy" id="8665"/>
    <lineage>
        <taxon>Eukaryota</taxon>
        <taxon>Metazoa</taxon>
        <taxon>Chordata</taxon>
        <taxon>Craniata</taxon>
        <taxon>Vertebrata</taxon>
        <taxon>Euteleostomi</taxon>
        <taxon>Lepidosauria</taxon>
        <taxon>Squamata</taxon>
        <taxon>Bifurcata</taxon>
        <taxon>Unidentata</taxon>
        <taxon>Episquamata</taxon>
        <taxon>Toxicofera</taxon>
        <taxon>Serpentes</taxon>
        <taxon>Colubroidea</taxon>
        <taxon>Elapidae</taxon>
        <taxon>Elapinae</taxon>
        <taxon>Ophiophagus</taxon>
    </lineage>
</organism>
<dbReference type="PANTHER" id="PTHR17598:SF13">
    <property type="entry name" value="DNA POLYMERASE DELTA SUBUNIT 3"/>
    <property type="match status" value="1"/>
</dbReference>